<protein>
    <submittedName>
        <fullName evidence="7">O-antigen ligase domain-containing protein</fullName>
    </submittedName>
</protein>
<feature type="transmembrane region" description="Helical" evidence="5">
    <location>
        <begin position="380"/>
        <end position="400"/>
    </location>
</feature>
<evidence type="ECO:0000313" key="7">
    <source>
        <dbReference type="EMBL" id="RJG05774.1"/>
    </source>
</evidence>
<organism evidence="7 8">
    <name type="scientific">Noviherbaspirillum cavernae</name>
    <dbReference type="NCBI Taxonomy" id="2320862"/>
    <lineage>
        <taxon>Bacteria</taxon>
        <taxon>Pseudomonadati</taxon>
        <taxon>Pseudomonadota</taxon>
        <taxon>Betaproteobacteria</taxon>
        <taxon>Burkholderiales</taxon>
        <taxon>Oxalobacteraceae</taxon>
        <taxon>Noviherbaspirillum</taxon>
    </lineage>
</organism>
<evidence type="ECO:0000256" key="4">
    <source>
        <dbReference type="ARBA" id="ARBA00023136"/>
    </source>
</evidence>
<evidence type="ECO:0000256" key="3">
    <source>
        <dbReference type="ARBA" id="ARBA00022989"/>
    </source>
</evidence>
<reference evidence="7 8" key="1">
    <citation type="submission" date="2018-09" db="EMBL/GenBank/DDBJ databases">
        <authorList>
            <person name="Zhu H."/>
        </authorList>
    </citation>
    <scope>NUCLEOTIDE SEQUENCE [LARGE SCALE GENOMIC DNA]</scope>
    <source>
        <strain evidence="7 8">K2R10-39</strain>
    </source>
</reference>
<keyword evidence="2 5" id="KW-0812">Transmembrane</keyword>
<dbReference type="Proteomes" id="UP000285190">
    <property type="component" value="Unassembled WGS sequence"/>
</dbReference>
<dbReference type="Pfam" id="PF04932">
    <property type="entry name" value="Wzy_C"/>
    <property type="match status" value="1"/>
</dbReference>
<feature type="transmembrane region" description="Helical" evidence="5">
    <location>
        <begin position="115"/>
        <end position="136"/>
    </location>
</feature>
<evidence type="ECO:0000256" key="2">
    <source>
        <dbReference type="ARBA" id="ARBA00022692"/>
    </source>
</evidence>
<gene>
    <name evidence="7" type="ORF">D3870_06865</name>
</gene>
<dbReference type="PANTHER" id="PTHR37422">
    <property type="entry name" value="TEICHURONIC ACID BIOSYNTHESIS PROTEIN TUAE"/>
    <property type="match status" value="1"/>
</dbReference>
<feature type="transmembrane region" description="Helical" evidence="5">
    <location>
        <begin position="170"/>
        <end position="189"/>
    </location>
</feature>
<dbReference type="GO" id="GO:0016020">
    <property type="term" value="C:membrane"/>
    <property type="evidence" value="ECO:0007669"/>
    <property type="project" value="UniProtKB-SubCell"/>
</dbReference>
<keyword evidence="4 5" id="KW-0472">Membrane</keyword>
<evidence type="ECO:0000259" key="6">
    <source>
        <dbReference type="Pfam" id="PF04932"/>
    </source>
</evidence>
<feature type="transmembrane region" description="Helical" evidence="5">
    <location>
        <begin position="436"/>
        <end position="455"/>
    </location>
</feature>
<proteinExistence type="predicted"/>
<feature type="domain" description="O-antigen ligase-related" evidence="6">
    <location>
        <begin position="244"/>
        <end position="395"/>
    </location>
</feature>
<evidence type="ECO:0000256" key="1">
    <source>
        <dbReference type="ARBA" id="ARBA00004141"/>
    </source>
</evidence>
<dbReference type="OrthoDB" id="7056675at2"/>
<dbReference type="AlphaFoldDB" id="A0A418WZU0"/>
<dbReference type="PANTHER" id="PTHR37422:SF13">
    <property type="entry name" value="LIPOPOLYSACCHARIDE BIOSYNTHESIS PROTEIN PA4999-RELATED"/>
    <property type="match status" value="1"/>
</dbReference>
<feature type="transmembrane region" description="Helical" evidence="5">
    <location>
        <begin position="298"/>
        <end position="317"/>
    </location>
</feature>
<feature type="transmembrane region" description="Helical" evidence="5">
    <location>
        <begin position="142"/>
        <end position="158"/>
    </location>
</feature>
<comment type="subcellular location">
    <subcellularLocation>
        <location evidence="1">Membrane</location>
        <topology evidence="1">Multi-pass membrane protein</topology>
    </subcellularLocation>
</comment>
<dbReference type="InterPro" id="IPR051533">
    <property type="entry name" value="WaaL-like"/>
</dbReference>
<keyword evidence="8" id="KW-1185">Reference proteome</keyword>
<dbReference type="RefSeq" id="WP_119737758.1">
    <property type="nucleotide sequence ID" value="NZ_QYUN01000002.1"/>
</dbReference>
<keyword evidence="3 5" id="KW-1133">Transmembrane helix</keyword>
<feature type="transmembrane region" description="Helical" evidence="5">
    <location>
        <begin position="259"/>
        <end position="277"/>
    </location>
</feature>
<name>A0A418WZU0_9BURK</name>
<feature type="transmembrane region" description="Helical" evidence="5">
    <location>
        <begin position="12"/>
        <end position="31"/>
    </location>
</feature>
<keyword evidence="7" id="KW-0436">Ligase</keyword>
<accession>A0A418WZU0</accession>
<dbReference type="EMBL" id="QYUN01000002">
    <property type="protein sequence ID" value="RJG05774.1"/>
    <property type="molecule type" value="Genomic_DNA"/>
</dbReference>
<feature type="transmembrane region" description="Helical" evidence="5">
    <location>
        <begin position="40"/>
        <end position="61"/>
    </location>
</feature>
<comment type="caution">
    <text evidence="7">The sequence shown here is derived from an EMBL/GenBank/DDBJ whole genome shotgun (WGS) entry which is preliminary data.</text>
</comment>
<feature type="transmembrane region" description="Helical" evidence="5">
    <location>
        <begin position="412"/>
        <end position="430"/>
    </location>
</feature>
<dbReference type="GO" id="GO:0016874">
    <property type="term" value="F:ligase activity"/>
    <property type="evidence" value="ECO:0007669"/>
    <property type="project" value="UniProtKB-KW"/>
</dbReference>
<evidence type="ECO:0000313" key="8">
    <source>
        <dbReference type="Proteomes" id="UP000285190"/>
    </source>
</evidence>
<sequence length="483" mass="53607">MSDIQLSTMALYFIGAIVVAFVAIFALAWFIDLQRQAPKWILSLIFPIIVAAMCISALLTGRNVTAAEFELAAAAGVDSPMLSWVLRLATGLILALCFARLISVSQKVELRVKEGKTLFIAFLLYFATNVVLNNIFGTKPMFDQRAWYPLLIFTTIYFSRNKDKNYSIDATKISLFLFFLGCCIAAVAVPQMAVQRNYTGWIPGLDIRLWGIGSGPNSIGPLSVVFLLLVMHKPFANRLLQLLALATGLAVMVLSQSKTAWLCATICFPILWWGRMLHAPRAASLHHDYALRKLSGPLLICALGILAVSAAALYNVYSEQVDLFTRDEEIATLTGRTYIWTVALETWAENPLFGYGASMWDDQVRQLIGMEYAYHAHNQILQALSVAGVVGLAGLLFYAAVMFNYALAANKATRGLSLALFTIILIRSFTEAPFDLSGIFSGEFIMHLLLFRLILLKSNQPYPLHDMHAFPNIPRTRQQLGWG</sequence>
<feature type="transmembrane region" description="Helical" evidence="5">
    <location>
        <begin position="81"/>
        <end position="103"/>
    </location>
</feature>
<dbReference type="InterPro" id="IPR007016">
    <property type="entry name" value="O-antigen_ligase-rel_domated"/>
</dbReference>
<feature type="transmembrane region" description="Helical" evidence="5">
    <location>
        <begin position="209"/>
        <end position="230"/>
    </location>
</feature>
<evidence type="ECO:0000256" key="5">
    <source>
        <dbReference type="SAM" id="Phobius"/>
    </source>
</evidence>